<evidence type="ECO:0000313" key="1">
    <source>
        <dbReference type="EMBL" id="KAG2905481.1"/>
    </source>
</evidence>
<sequence length="213" mass="23765">MITNLMDDVKLGSVNPEKEFCRLNPDAETTSNPNVALAQYCTHLLHELYLRHPVLVISVDNHGDGLAQLYSYKDHTISDSDLSNPLIRKTGEGPCPTRVPLNSSTRLHAHAYETLLQTTDISQLSLEDSLKYAIVTVVNSEELEACCQQNRRVFVVPVEVLPDFSSETQDGLLTVARWAVTSPLVARDLFGFLPYPELSAKTIPFELLCPWGR</sequence>
<protein>
    <submittedName>
        <fullName evidence="1">Uncharacterized protein</fullName>
    </submittedName>
</protein>
<proteinExistence type="predicted"/>
<gene>
    <name evidence="1" type="ORF">PC115_g14603</name>
</gene>
<dbReference type="EMBL" id="RCMI01000563">
    <property type="protein sequence ID" value="KAG2905481.1"/>
    <property type="molecule type" value="Genomic_DNA"/>
</dbReference>
<dbReference type="VEuPathDB" id="FungiDB:PC110_g17858"/>
<evidence type="ECO:0000313" key="2">
    <source>
        <dbReference type="Proteomes" id="UP000774804"/>
    </source>
</evidence>
<reference evidence="1" key="1">
    <citation type="submission" date="2018-10" db="EMBL/GenBank/DDBJ databases">
        <title>Effector identification in a new, highly contiguous assembly of the strawberry crown rot pathogen Phytophthora cactorum.</title>
        <authorList>
            <person name="Armitage A.D."/>
            <person name="Nellist C.F."/>
            <person name="Bates H."/>
            <person name="Vickerstaff R.J."/>
            <person name="Harrison R.J."/>
        </authorList>
    </citation>
    <scope>NUCLEOTIDE SEQUENCE</scope>
    <source>
        <strain evidence="1">4032</strain>
    </source>
</reference>
<dbReference type="AlphaFoldDB" id="A0A8T1BQT1"/>
<dbReference type="Proteomes" id="UP000774804">
    <property type="component" value="Unassembled WGS sequence"/>
</dbReference>
<organism evidence="1 2">
    <name type="scientific">Phytophthora cactorum</name>
    <dbReference type="NCBI Taxonomy" id="29920"/>
    <lineage>
        <taxon>Eukaryota</taxon>
        <taxon>Sar</taxon>
        <taxon>Stramenopiles</taxon>
        <taxon>Oomycota</taxon>
        <taxon>Peronosporomycetes</taxon>
        <taxon>Peronosporales</taxon>
        <taxon>Peronosporaceae</taxon>
        <taxon>Phytophthora</taxon>
    </lineage>
</organism>
<accession>A0A8T1BQT1</accession>
<comment type="caution">
    <text evidence="1">The sequence shown here is derived from an EMBL/GenBank/DDBJ whole genome shotgun (WGS) entry which is preliminary data.</text>
</comment>
<name>A0A8T1BQT1_9STRA</name>